<dbReference type="EMBL" id="JAAAHY010001877">
    <property type="protein sequence ID" value="KAF9946292.1"/>
    <property type="molecule type" value="Genomic_DNA"/>
</dbReference>
<accession>A0A9P6LWB8</accession>
<name>A0A9P6LWB8_MORAP</name>
<gene>
    <name evidence="1" type="ORF">BGZ70_003288</name>
</gene>
<evidence type="ECO:0000313" key="2">
    <source>
        <dbReference type="Proteomes" id="UP000738359"/>
    </source>
</evidence>
<protein>
    <submittedName>
        <fullName evidence="1">Uncharacterized protein</fullName>
    </submittedName>
</protein>
<dbReference type="Proteomes" id="UP000738359">
    <property type="component" value="Unassembled WGS sequence"/>
</dbReference>
<reference evidence="1" key="1">
    <citation type="journal article" date="2020" name="Fungal Divers.">
        <title>Resolving the Mortierellaceae phylogeny through synthesis of multi-gene phylogenetics and phylogenomics.</title>
        <authorList>
            <person name="Vandepol N."/>
            <person name="Liber J."/>
            <person name="Desiro A."/>
            <person name="Na H."/>
            <person name="Kennedy M."/>
            <person name="Barry K."/>
            <person name="Grigoriev I.V."/>
            <person name="Miller A.N."/>
            <person name="O'Donnell K."/>
            <person name="Stajich J.E."/>
            <person name="Bonito G."/>
        </authorList>
    </citation>
    <scope>NUCLEOTIDE SEQUENCE</scope>
    <source>
        <strain evidence="1">CK1249</strain>
    </source>
</reference>
<evidence type="ECO:0000313" key="1">
    <source>
        <dbReference type="EMBL" id="KAF9946292.1"/>
    </source>
</evidence>
<organism evidence="1 2">
    <name type="scientific">Mortierella alpina</name>
    <name type="common">Oleaginous fungus</name>
    <name type="synonym">Mortierella renispora</name>
    <dbReference type="NCBI Taxonomy" id="64518"/>
    <lineage>
        <taxon>Eukaryota</taxon>
        <taxon>Fungi</taxon>
        <taxon>Fungi incertae sedis</taxon>
        <taxon>Mucoromycota</taxon>
        <taxon>Mortierellomycotina</taxon>
        <taxon>Mortierellomycetes</taxon>
        <taxon>Mortierellales</taxon>
        <taxon>Mortierellaceae</taxon>
        <taxon>Mortierella</taxon>
    </lineage>
</organism>
<sequence length="340" mass="36817">MVFIYKMAEAVALITSLVGLIPSSPSHKDQGRVTVRIWNGRDGRNHPDSTLEGASGHFPEIQIWDTAGKKNGEYAGYDSLISNTQYSVDVPLTRNSQIGNIWLLTRGRRYLSDAICFATVAWQASDNVPPPDSSNSGVVPGDILYLCGYAWNYSGQSRNGRSLRCGWLDADNTAANSAYFVNINGGVMGNDGIVHQEGKNLCGLGVGVASGGSHARKRALDGHRDEHKKSFGNRARVHSTLSAIDLCDSPTSWGSSFYSIKEGVFCDMSTKTKYKKCDGNTTGTCFAYESNEATRKRDATSKIVLMNPGAVSIATPQEFIAEYFTIMDLNGTVIDDGKGI</sequence>
<comment type="caution">
    <text evidence="1">The sequence shown here is derived from an EMBL/GenBank/DDBJ whole genome shotgun (WGS) entry which is preliminary data.</text>
</comment>
<dbReference type="OrthoDB" id="2389719at2759"/>
<keyword evidence="2" id="KW-1185">Reference proteome</keyword>
<dbReference type="AlphaFoldDB" id="A0A9P6LWB8"/>
<proteinExistence type="predicted"/>